<sequence>MTPKSKDCITMEISSPKITDKEKLENTLQDMLKGFQYFTSSTTAVIGKTKDQVITLTIRSRGNYENEFNERFDDISDKHICLSFDNSTDAPLRQ</sequence>
<comment type="caution">
    <text evidence="1">The sequence shown here is derived from an EMBL/GenBank/DDBJ whole genome shotgun (WGS) entry which is preliminary data.</text>
</comment>
<dbReference type="EMBL" id="PKLF01000003">
    <property type="protein sequence ID" value="MBE8611492.1"/>
    <property type="molecule type" value="Genomic_DNA"/>
</dbReference>
<evidence type="ECO:0000313" key="2">
    <source>
        <dbReference type="Proteomes" id="UP000650477"/>
    </source>
</evidence>
<name>A0A8I0PUP2_MORMO</name>
<protein>
    <submittedName>
        <fullName evidence="1">Uncharacterized protein</fullName>
    </submittedName>
</protein>
<dbReference type="AlphaFoldDB" id="A0A8I0PUP2"/>
<organism evidence="1 2">
    <name type="scientific">Morganella morganii</name>
    <name type="common">Proteus morganii</name>
    <dbReference type="NCBI Taxonomy" id="582"/>
    <lineage>
        <taxon>Bacteria</taxon>
        <taxon>Pseudomonadati</taxon>
        <taxon>Pseudomonadota</taxon>
        <taxon>Gammaproteobacteria</taxon>
        <taxon>Enterobacterales</taxon>
        <taxon>Morganellaceae</taxon>
        <taxon>Morganella</taxon>
    </lineage>
</organism>
<gene>
    <name evidence="1" type="ORF">CYG68_03565</name>
</gene>
<reference evidence="1" key="1">
    <citation type="submission" date="2017-12" db="EMBL/GenBank/DDBJ databases">
        <title>Genome sequencing and analysis.</title>
        <authorList>
            <person name="Huang Y.-T."/>
        </authorList>
    </citation>
    <scope>NUCLEOTIDE SEQUENCE</scope>
    <source>
        <strain evidence="1">VGH116</strain>
    </source>
</reference>
<evidence type="ECO:0000313" key="1">
    <source>
        <dbReference type="EMBL" id="MBE8611492.1"/>
    </source>
</evidence>
<dbReference type="Proteomes" id="UP000650477">
    <property type="component" value="Unassembled WGS sequence"/>
</dbReference>
<accession>A0A8I0PUP2</accession>
<dbReference type="RefSeq" id="WP_193829454.1">
    <property type="nucleotide sequence ID" value="NZ_PKLF01000003.1"/>
</dbReference>
<proteinExistence type="predicted"/>